<keyword evidence="3" id="KW-1185">Reference proteome</keyword>
<organism evidence="2 3">
    <name type="scientific">Silvibacterium bohemicum</name>
    <dbReference type="NCBI Taxonomy" id="1577686"/>
    <lineage>
        <taxon>Bacteria</taxon>
        <taxon>Pseudomonadati</taxon>
        <taxon>Acidobacteriota</taxon>
        <taxon>Terriglobia</taxon>
        <taxon>Terriglobales</taxon>
        <taxon>Acidobacteriaceae</taxon>
        <taxon>Silvibacterium</taxon>
    </lineage>
</organism>
<protein>
    <recommendedName>
        <fullName evidence="1">DinB-like domain-containing protein</fullName>
    </recommendedName>
</protein>
<proteinExistence type="predicted"/>
<reference evidence="2 3" key="1">
    <citation type="submission" date="2020-08" db="EMBL/GenBank/DDBJ databases">
        <title>Genomic Encyclopedia of Type Strains, Phase IV (KMG-IV): sequencing the most valuable type-strain genomes for metagenomic binning, comparative biology and taxonomic classification.</title>
        <authorList>
            <person name="Goeker M."/>
        </authorList>
    </citation>
    <scope>NUCLEOTIDE SEQUENCE [LARGE SCALE GENOMIC DNA]</scope>
    <source>
        <strain evidence="2 3">DSM 103733</strain>
    </source>
</reference>
<evidence type="ECO:0000313" key="2">
    <source>
        <dbReference type="EMBL" id="MBB6146527.1"/>
    </source>
</evidence>
<dbReference type="AlphaFoldDB" id="A0A841K1Q9"/>
<sequence length="157" mass="17692">MEELWVKSAVASWKQIVERLDRRLLPLTDEELQKQVAPGKNRLVYLLGHLIAVHDRMFPQLGIGERSHAELDDAYLTNPDRTLPDPLPVADLKKAWSEVNGALTAAFEKLTPAEWLQKHSAVSDEDFVKDPSRNRLALLLSRTNHASFHAGQVVLAK</sequence>
<evidence type="ECO:0000259" key="1">
    <source>
        <dbReference type="Pfam" id="PF12867"/>
    </source>
</evidence>
<feature type="domain" description="DinB-like" evidence="1">
    <location>
        <begin position="18"/>
        <end position="152"/>
    </location>
</feature>
<evidence type="ECO:0000313" key="3">
    <source>
        <dbReference type="Proteomes" id="UP000538666"/>
    </source>
</evidence>
<dbReference type="InterPro" id="IPR024775">
    <property type="entry name" value="DinB-like"/>
</dbReference>
<dbReference type="OrthoDB" id="116305at2"/>
<dbReference type="Gene3D" id="1.20.120.450">
    <property type="entry name" value="dinb family like domain"/>
    <property type="match status" value="1"/>
</dbReference>
<dbReference type="Pfam" id="PF12867">
    <property type="entry name" value="DinB_2"/>
    <property type="match status" value="1"/>
</dbReference>
<dbReference type="EMBL" id="JACHEK010000010">
    <property type="protein sequence ID" value="MBB6146527.1"/>
    <property type="molecule type" value="Genomic_DNA"/>
</dbReference>
<accession>A0A841K1Q9</accession>
<name>A0A841K1Q9_9BACT</name>
<gene>
    <name evidence="2" type="ORF">HNQ77_004506</name>
</gene>
<dbReference type="SUPFAM" id="SSF109854">
    <property type="entry name" value="DinB/YfiT-like putative metalloenzymes"/>
    <property type="match status" value="1"/>
</dbReference>
<comment type="caution">
    <text evidence="2">The sequence shown here is derived from an EMBL/GenBank/DDBJ whole genome shotgun (WGS) entry which is preliminary data.</text>
</comment>
<dbReference type="RefSeq" id="WP_050060429.1">
    <property type="nucleotide sequence ID" value="NZ_JACHEK010000010.1"/>
</dbReference>
<dbReference type="InterPro" id="IPR034660">
    <property type="entry name" value="DinB/YfiT-like"/>
</dbReference>
<dbReference type="Proteomes" id="UP000538666">
    <property type="component" value="Unassembled WGS sequence"/>
</dbReference>